<sequence length="140" mass="16465">MWCLWASRCVLRFGVWCPDQVKVVFGENVLLYTQGLCSGNFDYLARLSDRLLLRVLSFLELEDVQQLRCTSRKFQKLCDSEQFWEQAVRSRCDTVTVEMGSLARELGWKKVFFTNKLQLQKQISRRRQKQENVGTDADVM</sequence>
<dbReference type="InterPro" id="IPR001810">
    <property type="entry name" value="F-box_dom"/>
</dbReference>
<dbReference type="PROSITE" id="PS50181">
    <property type="entry name" value="FBOX"/>
    <property type="match status" value="1"/>
</dbReference>
<accession>A0A9D3MHL2</accession>
<keyword evidence="3" id="KW-1185">Reference proteome</keyword>
<dbReference type="Proteomes" id="UP001044222">
    <property type="component" value="Chromosome 6"/>
</dbReference>
<dbReference type="InterPro" id="IPR036047">
    <property type="entry name" value="F-box-like_dom_sf"/>
</dbReference>
<dbReference type="SMART" id="SM00256">
    <property type="entry name" value="FBOX"/>
    <property type="match status" value="1"/>
</dbReference>
<dbReference type="SUPFAM" id="SSF81383">
    <property type="entry name" value="F-box domain"/>
    <property type="match status" value="1"/>
</dbReference>
<dbReference type="Pfam" id="PF00646">
    <property type="entry name" value="F-box"/>
    <property type="match status" value="1"/>
</dbReference>
<proteinExistence type="predicted"/>
<protein>
    <recommendedName>
        <fullName evidence="1">F-box domain-containing protein</fullName>
    </recommendedName>
</protein>
<dbReference type="AlphaFoldDB" id="A0A9D3MHL2"/>
<organism evidence="2 3">
    <name type="scientific">Anguilla anguilla</name>
    <name type="common">European freshwater eel</name>
    <name type="synonym">Muraena anguilla</name>
    <dbReference type="NCBI Taxonomy" id="7936"/>
    <lineage>
        <taxon>Eukaryota</taxon>
        <taxon>Metazoa</taxon>
        <taxon>Chordata</taxon>
        <taxon>Craniata</taxon>
        <taxon>Vertebrata</taxon>
        <taxon>Euteleostomi</taxon>
        <taxon>Actinopterygii</taxon>
        <taxon>Neopterygii</taxon>
        <taxon>Teleostei</taxon>
        <taxon>Anguilliformes</taxon>
        <taxon>Anguillidae</taxon>
        <taxon>Anguilla</taxon>
    </lineage>
</organism>
<evidence type="ECO:0000259" key="1">
    <source>
        <dbReference type="PROSITE" id="PS50181"/>
    </source>
</evidence>
<comment type="caution">
    <text evidence="2">The sequence shown here is derived from an EMBL/GenBank/DDBJ whole genome shotgun (WGS) entry which is preliminary data.</text>
</comment>
<reference evidence="2" key="1">
    <citation type="submission" date="2021-01" db="EMBL/GenBank/DDBJ databases">
        <title>A chromosome-scale assembly of European eel, Anguilla anguilla.</title>
        <authorList>
            <person name="Henkel C."/>
            <person name="Jong-Raadsen S.A."/>
            <person name="Dufour S."/>
            <person name="Weltzien F.-A."/>
            <person name="Palstra A.P."/>
            <person name="Pelster B."/>
            <person name="Spaink H.P."/>
            <person name="Van Den Thillart G.E."/>
            <person name="Jansen H."/>
            <person name="Zahm M."/>
            <person name="Klopp C."/>
            <person name="Cedric C."/>
            <person name="Louis A."/>
            <person name="Berthelot C."/>
            <person name="Parey E."/>
            <person name="Roest Crollius H."/>
            <person name="Montfort J."/>
            <person name="Robinson-Rechavi M."/>
            <person name="Bucao C."/>
            <person name="Bouchez O."/>
            <person name="Gislard M."/>
            <person name="Lluch J."/>
            <person name="Milhes M."/>
            <person name="Lampietro C."/>
            <person name="Lopez Roques C."/>
            <person name="Donnadieu C."/>
            <person name="Braasch I."/>
            <person name="Desvignes T."/>
            <person name="Postlethwait J."/>
            <person name="Bobe J."/>
            <person name="Guiguen Y."/>
            <person name="Dirks R."/>
        </authorList>
    </citation>
    <scope>NUCLEOTIDE SEQUENCE</scope>
    <source>
        <strain evidence="2">Tag_6206</strain>
        <tissue evidence="2">Liver</tissue>
    </source>
</reference>
<evidence type="ECO:0000313" key="2">
    <source>
        <dbReference type="EMBL" id="KAG5847728.1"/>
    </source>
</evidence>
<dbReference type="Gene3D" id="1.20.1280.50">
    <property type="match status" value="1"/>
</dbReference>
<dbReference type="EMBL" id="JAFIRN010000006">
    <property type="protein sequence ID" value="KAG5847728.1"/>
    <property type="molecule type" value="Genomic_DNA"/>
</dbReference>
<name>A0A9D3MHL2_ANGAN</name>
<feature type="domain" description="F-box" evidence="1">
    <location>
        <begin position="41"/>
        <end position="87"/>
    </location>
</feature>
<gene>
    <name evidence="2" type="ORF">ANANG_G00129300</name>
</gene>
<evidence type="ECO:0000313" key="3">
    <source>
        <dbReference type="Proteomes" id="UP001044222"/>
    </source>
</evidence>